<protein>
    <submittedName>
        <fullName evidence="1">Uncharacterized protein</fullName>
    </submittedName>
</protein>
<sequence>MSHTSSTTPVEYIRSLKWKLFHLQY</sequence>
<proteinExistence type="predicted"/>
<reference evidence="1" key="1">
    <citation type="submission" date="2014-11" db="EMBL/GenBank/DDBJ databases">
        <authorList>
            <person name="Amaro Gonzalez C."/>
        </authorList>
    </citation>
    <scope>NUCLEOTIDE SEQUENCE</scope>
</reference>
<dbReference type="EMBL" id="GBXM01048758">
    <property type="protein sequence ID" value="JAH59819.1"/>
    <property type="molecule type" value="Transcribed_RNA"/>
</dbReference>
<name>A0A0E9U1R2_ANGAN</name>
<organism evidence="1">
    <name type="scientific">Anguilla anguilla</name>
    <name type="common">European freshwater eel</name>
    <name type="synonym">Muraena anguilla</name>
    <dbReference type="NCBI Taxonomy" id="7936"/>
    <lineage>
        <taxon>Eukaryota</taxon>
        <taxon>Metazoa</taxon>
        <taxon>Chordata</taxon>
        <taxon>Craniata</taxon>
        <taxon>Vertebrata</taxon>
        <taxon>Euteleostomi</taxon>
        <taxon>Actinopterygii</taxon>
        <taxon>Neopterygii</taxon>
        <taxon>Teleostei</taxon>
        <taxon>Anguilliformes</taxon>
        <taxon>Anguillidae</taxon>
        <taxon>Anguilla</taxon>
    </lineage>
</organism>
<evidence type="ECO:0000313" key="1">
    <source>
        <dbReference type="EMBL" id="JAH59819.1"/>
    </source>
</evidence>
<accession>A0A0E9U1R2</accession>
<reference evidence="1" key="2">
    <citation type="journal article" date="2015" name="Fish Shellfish Immunol.">
        <title>Early steps in the European eel (Anguilla anguilla)-Vibrio vulnificus interaction in the gills: Role of the RtxA13 toxin.</title>
        <authorList>
            <person name="Callol A."/>
            <person name="Pajuelo D."/>
            <person name="Ebbesson L."/>
            <person name="Teles M."/>
            <person name="MacKenzie S."/>
            <person name="Amaro C."/>
        </authorList>
    </citation>
    <scope>NUCLEOTIDE SEQUENCE</scope>
</reference>
<dbReference type="AlphaFoldDB" id="A0A0E9U1R2"/>